<evidence type="ECO:0000259" key="2">
    <source>
        <dbReference type="Pfam" id="PF13590"/>
    </source>
</evidence>
<dbReference type="EMBL" id="JADLZT010000004">
    <property type="protein sequence ID" value="MBF6024066.1"/>
    <property type="molecule type" value="Genomic_DNA"/>
</dbReference>
<evidence type="ECO:0000256" key="1">
    <source>
        <dbReference type="SAM" id="SignalP"/>
    </source>
</evidence>
<dbReference type="Pfam" id="PF13590">
    <property type="entry name" value="DUF4136"/>
    <property type="match status" value="1"/>
</dbReference>
<keyword evidence="1" id="KW-0732">Signal</keyword>
<sequence>MKRSLPVLVAITLLSACATSPAVFTDYDPGINFGEYRTYRWTQKPEGFSPLQEQRLVAAVDAKLRERGWTQSTTAQVNLVGRITTETRYRIDTYNDPMWGGWGWGGCCWGSGWGPGGWGWGGGYYSTSTMRTYTYGTLVLDMYDAQTERPIWRGIAMGTVPDSPVAQTSNLQASVDGIFAQFPPTAIAQTP</sequence>
<feature type="signal peptide" evidence="1">
    <location>
        <begin position="1"/>
        <end position="18"/>
    </location>
</feature>
<dbReference type="RefSeq" id="WP_194930666.1">
    <property type="nucleotide sequence ID" value="NZ_JADLZT010000004.1"/>
</dbReference>
<organism evidence="3 4">
    <name type="scientific">Lysobacter niastensis</name>
    <dbReference type="NCBI Taxonomy" id="380629"/>
    <lineage>
        <taxon>Bacteria</taxon>
        <taxon>Pseudomonadati</taxon>
        <taxon>Pseudomonadota</taxon>
        <taxon>Gammaproteobacteria</taxon>
        <taxon>Lysobacterales</taxon>
        <taxon>Lysobacteraceae</taxon>
        <taxon>Lysobacter</taxon>
    </lineage>
</organism>
<feature type="domain" description="DUF4136" evidence="2">
    <location>
        <begin position="23"/>
        <end position="184"/>
    </location>
</feature>
<dbReference type="PROSITE" id="PS51257">
    <property type="entry name" value="PROKAR_LIPOPROTEIN"/>
    <property type="match status" value="1"/>
</dbReference>
<keyword evidence="4" id="KW-1185">Reference proteome</keyword>
<dbReference type="InterPro" id="IPR025411">
    <property type="entry name" value="DUF4136"/>
</dbReference>
<comment type="caution">
    <text evidence="3">The sequence shown here is derived from an EMBL/GenBank/DDBJ whole genome shotgun (WGS) entry which is preliminary data.</text>
</comment>
<gene>
    <name evidence="3" type="ORF">IU514_08485</name>
</gene>
<evidence type="ECO:0000313" key="3">
    <source>
        <dbReference type="EMBL" id="MBF6024066.1"/>
    </source>
</evidence>
<dbReference type="Gene3D" id="3.30.160.670">
    <property type="match status" value="1"/>
</dbReference>
<reference evidence="3 4" key="1">
    <citation type="submission" date="2020-11" db="EMBL/GenBank/DDBJ databases">
        <title>Draft Genome Sequence and Secondary Metabolite Biosynthetic Potential of the Lysobacter niastensis Type strain DSM 18481.</title>
        <authorList>
            <person name="Turrini P."/>
            <person name="Artuso I."/>
            <person name="Tescari M."/>
            <person name="Lugli G.A."/>
            <person name="Frangipani E."/>
            <person name="Ventura M."/>
            <person name="Visca P."/>
        </authorList>
    </citation>
    <scope>NUCLEOTIDE SEQUENCE [LARGE SCALE GENOMIC DNA]</scope>
    <source>
        <strain evidence="3 4">DSM 18481</strain>
    </source>
</reference>
<feature type="chain" id="PRO_5046619934" evidence="1">
    <location>
        <begin position="19"/>
        <end position="191"/>
    </location>
</feature>
<evidence type="ECO:0000313" key="4">
    <source>
        <dbReference type="Proteomes" id="UP001429984"/>
    </source>
</evidence>
<name>A0ABS0B8U5_9GAMM</name>
<protein>
    <submittedName>
        <fullName evidence="3">DUF4136 domain-containing protein</fullName>
    </submittedName>
</protein>
<dbReference type="Proteomes" id="UP001429984">
    <property type="component" value="Unassembled WGS sequence"/>
</dbReference>
<accession>A0ABS0B8U5</accession>
<proteinExistence type="predicted"/>